<dbReference type="Gene3D" id="3.40.50.620">
    <property type="entry name" value="HUPs"/>
    <property type="match status" value="1"/>
</dbReference>
<protein>
    <recommendedName>
        <fullName evidence="3">Cytoplasmic tRNA 2-thiolation protein 2</fullName>
    </recommendedName>
</protein>
<dbReference type="Proteomes" id="UP000241462">
    <property type="component" value="Unassembled WGS sequence"/>
</dbReference>
<comment type="pathway">
    <text evidence="3">tRNA modification; 5-methoxycarbonylmethyl-2-thiouridine-tRNA biosynthesis.</text>
</comment>
<reference evidence="4 5" key="1">
    <citation type="journal article" date="2018" name="Mycol. Prog.">
        <title>Coniella lustricola, a new species from submerged detritus.</title>
        <authorList>
            <person name="Raudabaugh D.B."/>
            <person name="Iturriaga T."/>
            <person name="Carver A."/>
            <person name="Mondo S."/>
            <person name="Pangilinan J."/>
            <person name="Lipzen A."/>
            <person name="He G."/>
            <person name="Amirebrahimi M."/>
            <person name="Grigoriev I.V."/>
            <person name="Miller A.N."/>
        </authorList>
    </citation>
    <scope>NUCLEOTIDE SEQUENCE [LARGE SCALE GENOMIC DNA]</scope>
    <source>
        <strain evidence="4 5">B22-T-1</strain>
    </source>
</reference>
<evidence type="ECO:0000256" key="1">
    <source>
        <dbReference type="ARBA" id="ARBA00022490"/>
    </source>
</evidence>
<gene>
    <name evidence="3" type="primary">NCS2</name>
    <name evidence="3" type="synonym">CTU2</name>
    <name evidence="4" type="ORF">BD289DRAFT_478263</name>
</gene>
<keyword evidence="1 3" id="KW-0963">Cytoplasm</keyword>
<dbReference type="InParanoid" id="A0A2T3AMV8"/>
<dbReference type="STRING" id="2025994.A0A2T3AMV8"/>
<dbReference type="FunCoup" id="A0A2T3AMV8">
    <property type="interactions" value="173"/>
</dbReference>
<evidence type="ECO:0000313" key="5">
    <source>
        <dbReference type="Proteomes" id="UP000241462"/>
    </source>
</evidence>
<dbReference type="PANTHER" id="PTHR20882:SF14">
    <property type="entry name" value="CYTOPLASMIC TRNA 2-THIOLATION PROTEIN 2"/>
    <property type="match status" value="1"/>
</dbReference>
<keyword evidence="5" id="KW-1185">Reference proteome</keyword>
<dbReference type="UniPathway" id="UPA00988"/>
<dbReference type="GO" id="GO:0016779">
    <property type="term" value="F:nucleotidyltransferase activity"/>
    <property type="evidence" value="ECO:0007669"/>
    <property type="project" value="UniProtKB-UniRule"/>
</dbReference>
<evidence type="ECO:0000256" key="2">
    <source>
        <dbReference type="ARBA" id="ARBA00022694"/>
    </source>
</evidence>
<comment type="subcellular location">
    <subcellularLocation>
        <location evidence="3">Cytoplasm</location>
    </subcellularLocation>
</comment>
<keyword evidence="2 3" id="KW-0819">tRNA processing</keyword>
<dbReference type="InterPro" id="IPR014729">
    <property type="entry name" value="Rossmann-like_a/b/a_fold"/>
</dbReference>
<name>A0A2T3AMV8_9PEZI</name>
<evidence type="ECO:0000313" key="4">
    <source>
        <dbReference type="EMBL" id="PSS03772.1"/>
    </source>
</evidence>
<dbReference type="HAMAP" id="MF_03054">
    <property type="entry name" value="CTU2"/>
    <property type="match status" value="1"/>
</dbReference>
<dbReference type="InterPro" id="IPR019407">
    <property type="entry name" value="CTU2"/>
</dbReference>
<dbReference type="GO" id="GO:0016783">
    <property type="term" value="F:sulfurtransferase activity"/>
    <property type="evidence" value="ECO:0007669"/>
    <property type="project" value="TreeGrafter"/>
</dbReference>
<dbReference type="GO" id="GO:0002143">
    <property type="term" value="P:tRNA wobble position uridine thiolation"/>
    <property type="evidence" value="ECO:0007669"/>
    <property type="project" value="TreeGrafter"/>
</dbReference>
<dbReference type="PANTHER" id="PTHR20882">
    <property type="entry name" value="CYTOPLASMIC TRNA 2-THIOLATION PROTEIN 2"/>
    <property type="match status" value="1"/>
</dbReference>
<accession>A0A2T3AMV8</accession>
<sequence>MEPEKAEIKLCKRCKQNEVTMKVRSEAICGTCYHRFANVKTVKRLETLAKDIGAAPSQTKRILIGLSYGPSSAGLVDILNDQLQGQLRKRPSPMFEPFVVHIDTTDLLPAVAQQQAAPPPSSPSSILQRYAERYQDMHFSSVPLTDALSLDTIDWAALHVAPSTDADLTPAEKLRDMLDRLPSTTSRADVVRLLVRHLLIDAALRSECRAMLLGYSTTALAELTLGETAKGRGFSLPFMVGDGSVVIKRFPTIVPAQDHQRIAGEERPNPAPTSVWVAYPNRDLFRNELIQYTRLSTPPLTELLRGDTSETAPSAVVSHKDVSIDDVISRYFAGVEKHYPAIVANVVRTTAKLERRSDEDKCCGLCGMNLDELGDERWKGEMGDDSTGDEGRLCYGCARALHG</sequence>
<dbReference type="OrthoDB" id="25129at2759"/>
<dbReference type="AlphaFoldDB" id="A0A2T3AMV8"/>
<dbReference type="GO" id="GO:0032447">
    <property type="term" value="P:protein urmylation"/>
    <property type="evidence" value="ECO:0007669"/>
    <property type="project" value="UniProtKB-UniRule"/>
</dbReference>
<organism evidence="4 5">
    <name type="scientific">Coniella lustricola</name>
    <dbReference type="NCBI Taxonomy" id="2025994"/>
    <lineage>
        <taxon>Eukaryota</taxon>
        <taxon>Fungi</taxon>
        <taxon>Dikarya</taxon>
        <taxon>Ascomycota</taxon>
        <taxon>Pezizomycotina</taxon>
        <taxon>Sordariomycetes</taxon>
        <taxon>Sordariomycetidae</taxon>
        <taxon>Diaporthales</taxon>
        <taxon>Schizoparmaceae</taxon>
        <taxon>Coniella</taxon>
    </lineage>
</organism>
<dbReference type="EMBL" id="KZ678373">
    <property type="protein sequence ID" value="PSS03772.1"/>
    <property type="molecule type" value="Genomic_DNA"/>
</dbReference>
<dbReference type="Pfam" id="PF10288">
    <property type="entry name" value="CTU2"/>
    <property type="match status" value="1"/>
</dbReference>
<evidence type="ECO:0000256" key="3">
    <source>
        <dbReference type="HAMAP-Rule" id="MF_03054"/>
    </source>
</evidence>
<dbReference type="GO" id="GO:0005829">
    <property type="term" value="C:cytosol"/>
    <property type="evidence" value="ECO:0007669"/>
    <property type="project" value="TreeGrafter"/>
</dbReference>
<comment type="function">
    <text evidence="3">Plays a central role in 2-thiolation of mcm(5)S(2)U at tRNA wobble positions of tRNA(Lys), tRNA(Glu) and tRNA(Gln). May act by forming a heterodimer with NCS6 that ligates sulfur from thiocarboxylated URM1 onto the uridine of tRNAs at wobble position. Prior mcm(5) tRNA modification by the elongator complex is required for 2-thiolation. May also be involved in protein urmylation.</text>
</comment>
<proteinExistence type="inferred from homology"/>
<comment type="similarity">
    <text evidence="3">Belongs to the CTU2/NCS2 family.</text>
</comment>
<dbReference type="GO" id="GO:0000049">
    <property type="term" value="F:tRNA binding"/>
    <property type="evidence" value="ECO:0007669"/>
    <property type="project" value="InterPro"/>
</dbReference>